<accession>A0A1S1QB42</accession>
<organism evidence="2 3">
    <name type="scientific">Parafrankia soli</name>
    <dbReference type="NCBI Taxonomy" id="2599596"/>
    <lineage>
        <taxon>Bacteria</taxon>
        <taxon>Bacillati</taxon>
        <taxon>Actinomycetota</taxon>
        <taxon>Actinomycetes</taxon>
        <taxon>Frankiales</taxon>
        <taxon>Frankiaceae</taxon>
        <taxon>Parafrankia</taxon>
    </lineage>
</organism>
<sequence length="271" mass="27804">MPAVTGASAVSAAEVASALRRLAEISPYFEADIAVDLAGAGAGAGAGEVGGAGPVPVRVDELYRGGAALAAAVDGVNERLGGVERRVAASTLALGHAARLWSVALGCWATAGIVPDLPPPRLRVQPRLTAPVRLIVDETAGWRVESLADAVDLLREIVVEDHLRPYFTALRGETRLAPRLLWGNAASALVGSTRVLAASPLVTRTKDVPRMAAALLATPPLAGTTVHAVTSDGGLAVSSVVRRSCCLFYRVPGGGTCGDCPLSPAAERTRR</sequence>
<dbReference type="AlphaFoldDB" id="A0A1S1QB42"/>
<dbReference type="Pfam" id="PF11575">
    <property type="entry name" value="FhuF_C"/>
    <property type="match status" value="1"/>
</dbReference>
<name>A0A1S1QB42_9ACTN</name>
<dbReference type="EMBL" id="MAXA01000180">
    <property type="protein sequence ID" value="OHV30302.1"/>
    <property type="molecule type" value="Genomic_DNA"/>
</dbReference>
<reference evidence="3" key="1">
    <citation type="submission" date="2016-07" db="EMBL/GenBank/DDBJ databases">
        <title>Frankia sp. NRRL B-16219 Genome sequencing.</title>
        <authorList>
            <person name="Ghodhbane-Gtari F."/>
            <person name="Swanson E."/>
            <person name="Gueddou A."/>
            <person name="Louati M."/>
            <person name="Nouioui I."/>
            <person name="Hezbri K."/>
            <person name="Abebe-Akele F."/>
            <person name="Simpson S."/>
            <person name="Morris K."/>
            <person name="Thomas K."/>
            <person name="Gtari M."/>
            <person name="Tisa L.S."/>
        </authorList>
    </citation>
    <scope>NUCLEOTIDE SEQUENCE [LARGE SCALE GENOMIC DNA]</scope>
    <source>
        <strain evidence="3">NRRL B-16219</strain>
    </source>
</reference>
<keyword evidence="3" id="KW-1185">Reference proteome</keyword>
<gene>
    <name evidence="2" type="ORF">BBK14_16640</name>
</gene>
<feature type="domain" description="Ferric siderophore reductase C-terminal" evidence="1">
    <location>
        <begin position="242"/>
        <end position="262"/>
    </location>
</feature>
<evidence type="ECO:0000259" key="1">
    <source>
        <dbReference type="Pfam" id="PF11575"/>
    </source>
</evidence>
<protein>
    <recommendedName>
        <fullName evidence="1">Ferric siderophore reductase C-terminal domain-containing protein</fullName>
    </recommendedName>
</protein>
<dbReference type="GO" id="GO:0051537">
    <property type="term" value="F:2 iron, 2 sulfur cluster binding"/>
    <property type="evidence" value="ECO:0007669"/>
    <property type="project" value="InterPro"/>
</dbReference>
<comment type="caution">
    <text evidence="2">The sequence shown here is derived from an EMBL/GenBank/DDBJ whole genome shotgun (WGS) entry which is preliminary data.</text>
</comment>
<proteinExistence type="predicted"/>
<dbReference type="Proteomes" id="UP000179769">
    <property type="component" value="Unassembled WGS sequence"/>
</dbReference>
<evidence type="ECO:0000313" key="3">
    <source>
        <dbReference type="Proteomes" id="UP000179769"/>
    </source>
</evidence>
<evidence type="ECO:0000313" key="2">
    <source>
        <dbReference type="EMBL" id="OHV30302.1"/>
    </source>
</evidence>
<dbReference type="InterPro" id="IPR024726">
    <property type="entry name" value="FhuF_C"/>
</dbReference>